<organism evidence="1 2">
    <name type="scientific">Autumnicola patrickiae</name>
    <dbReference type="NCBI Taxonomy" id="3075591"/>
    <lineage>
        <taxon>Bacteria</taxon>
        <taxon>Pseudomonadati</taxon>
        <taxon>Bacteroidota</taxon>
        <taxon>Flavobacteriia</taxon>
        <taxon>Flavobacteriales</taxon>
        <taxon>Flavobacteriaceae</taxon>
        <taxon>Autumnicola</taxon>
    </lineage>
</organism>
<dbReference type="InterPro" id="IPR018669">
    <property type="entry name" value="Toxin_HigB"/>
</dbReference>
<reference evidence="1 2" key="1">
    <citation type="submission" date="2023-09" db="EMBL/GenBank/DDBJ databases">
        <authorList>
            <person name="Rey-Velasco X."/>
        </authorList>
    </citation>
    <scope>NUCLEOTIDE SEQUENCE [LARGE SCALE GENOMIC DNA]</scope>
    <source>
        <strain evidence="1 2">F188</strain>
    </source>
</reference>
<dbReference type="Pfam" id="PF09907">
    <property type="entry name" value="HigB_toxin"/>
    <property type="match status" value="1"/>
</dbReference>
<dbReference type="RefSeq" id="WP_311686486.1">
    <property type="nucleotide sequence ID" value="NZ_JAVRHM010000021.1"/>
</dbReference>
<accession>A0ABU3E5J8</accession>
<comment type="caution">
    <text evidence="1">The sequence shown here is derived from an EMBL/GenBank/DDBJ whole genome shotgun (WGS) entry which is preliminary data.</text>
</comment>
<evidence type="ECO:0000313" key="2">
    <source>
        <dbReference type="Proteomes" id="UP001261624"/>
    </source>
</evidence>
<sequence length="112" mass="13292">MRLLNKKALQKLKRKKRGNASLASEIDVLIKDFETHNWKNQGELKKNRKDADCVHSEGFYFFNIEIHRTMILIEFEDNEATVIWVGDHQEYERVFKNNKSAIANWLKSKDLI</sequence>
<dbReference type="Proteomes" id="UP001261624">
    <property type="component" value="Unassembled WGS sequence"/>
</dbReference>
<gene>
    <name evidence="1" type="ORF">RM549_15575</name>
</gene>
<keyword evidence="2" id="KW-1185">Reference proteome</keyword>
<dbReference type="EMBL" id="JAVRHM010000021">
    <property type="protein sequence ID" value="MDT0691215.1"/>
    <property type="molecule type" value="Genomic_DNA"/>
</dbReference>
<evidence type="ECO:0000313" key="1">
    <source>
        <dbReference type="EMBL" id="MDT0691215.1"/>
    </source>
</evidence>
<name>A0ABU3E5J8_9FLAO</name>
<proteinExistence type="predicted"/>
<protein>
    <submittedName>
        <fullName evidence="1">Type II toxin-antitoxin system HigB family toxin</fullName>
    </submittedName>
</protein>